<evidence type="ECO:0000259" key="12">
    <source>
        <dbReference type="SMART" id="SM00382"/>
    </source>
</evidence>
<gene>
    <name evidence="11 13" type="primary">recD</name>
    <name evidence="13" type="ORF">ACFQ3F_20795</name>
</gene>
<dbReference type="PANTHER" id="PTHR43788:SF6">
    <property type="entry name" value="DNA HELICASE B"/>
    <property type="match status" value="1"/>
</dbReference>
<accession>A0ABW3W784</accession>
<protein>
    <recommendedName>
        <fullName evidence="11">RecBCD enzyme subunit RecD</fullName>
        <ecNumber evidence="11">5.6.2.3</ecNumber>
    </recommendedName>
    <alternativeName>
        <fullName evidence="11">DNA 5'-3' helicase subunit RecD</fullName>
    </alternativeName>
    <alternativeName>
        <fullName evidence="11">Exonuclease V subunit RecD</fullName>
        <shortName evidence="11">ExoV subunit RecD</shortName>
    </alternativeName>
    <alternativeName>
        <fullName evidence="11">Helicase/nuclease RecBCD subunit RecD</fullName>
    </alternativeName>
</protein>
<dbReference type="NCBIfam" id="TIGR01447">
    <property type="entry name" value="recD"/>
    <property type="match status" value="1"/>
</dbReference>
<dbReference type="Pfam" id="PF21185">
    <property type="entry name" value="RecD_N"/>
    <property type="match status" value="1"/>
</dbReference>
<dbReference type="Gene3D" id="3.40.50.300">
    <property type="entry name" value="P-loop containing nucleotide triphosphate hydrolases"/>
    <property type="match status" value="2"/>
</dbReference>
<dbReference type="Pfam" id="PF13538">
    <property type="entry name" value="UvrD_C_2"/>
    <property type="match status" value="1"/>
</dbReference>
<evidence type="ECO:0000256" key="4">
    <source>
        <dbReference type="ARBA" id="ARBA00022801"/>
    </source>
</evidence>
<evidence type="ECO:0000256" key="8">
    <source>
        <dbReference type="ARBA" id="ARBA00023125"/>
    </source>
</evidence>
<keyword evidence="3 11" id="KW-0227">DNA damage</keyword>
<keyword evidence="1 11" id="KW-0540">Nuclease</keyword>
<evidence type="ECO:0000313" key="14">
    <source>
        <dbReference type="Proteomes" id="UP001597229"/>
    </source>
</evidence>
<dbReference type="InterPro" id="IPR027785">
    <property type="entry name" value="UvrD-like_helicase_C"/>
</dbReference>
<dbReference type="Proteomes" id="UP001597229">
    <property type="component" value="Unassembled WGS sequence"/>
</dbReference>
<evidence type="ECO:0000256" key="11">
    <source>
        <dbReference type="HAMAP-Rule" id="MF_01487"/>
    </source>
</evidence>
<dbReference type="Gene3D" id="2.30.30.940">
    <property type="match status" value="1"/>
</dbReference>
<dbReference type="GO" id="GO:0008854">
    <property type="term" value="F:exodeoxyribonuclease V activity"/>
    <property type="evidence" value="ECO:0007669"/>
    <property type="project" value="UniProtKB-EC"/>
</dbReference>
<evidence type="ECO:0000256" key="10">
    <source>
        <dbReference type="ARBA" id="ARBA00023235"/>
    </source>
</evidence>
<dbReference type="RefSeq" id="WP_367919523.1">
    <property type="nucleotide sequence ID" value="NZ_BAABAC010000023.1"/>
</dbReference>
<evidence type="ECO:0000256" key="7">
    <source>
        <dbReference type="ARBA" id="ARBA00022840"/>
    </source>
</evidence>
<name>A0ABW3W784_9ACTN</name>
<feature type="binding site" evidence="11">
    <location>
        <begin position="190"/>
        <end position="197"/>
    </location>
    <ligand>
        <name>ATP</name>
        <dbReference type="ChEBI" id="CHEBI:30616"/>
    </ligand>
</feature>
<keyword evidence="7 11" id="KW-0067">ATP-binding</keyword>
<keyword evidence="5 11" id="KW-0347">Helicase</keyword>
<dbReference type="Pfam" id="PF13245">
    <property type="entry name" value="AAA_19"/>
    <property type="match status" value="1"/>
</dbReference>
<proteinExistence type="inferred from homology"/>
<dbReference type="EC" id="5.6.2.3" evidence="11"/>
<sequence>MTEIFEPTGPHDPRIARGSVGLLGAFNAAGVVDAADVRVAERIAALAQEDDDRVRLAAALAVRSVRSGSVGLDLDALPQLPDAPAADAAADVAHLAWPDAETWTTAIEESALVGAGVLHLEHGLVYLDRYHRLERQVADDLASRTALGPPEVDAAVLAATLRRVSGHHLSAEQAAAVEHAARHRTTVLTGGPGTGKTTTVARLVLALADQFAVAHARRMSIALAAPTGKAATRLQEAVGAELGALGALGSGPHQLAPPEAMTLHRLLGWRPDNQTRFRHGRDNRLKYDLVVVDEASMVDLTMMARLLEAVRPEARLVLVGDPRQLTSVGAGAVLSDLVAGFADHPDSPVVALTENHRSTEQIKQLAAALRDDSTDAADRVLEVLRAGTGEVTYVETDDPVEALRAECTAAALAVRTAAVDAGPDEALAEIERFRLLCAHRDGPYGVRMWNRHVEQWLAAELGGPLGTAWYAGRPLLVTTNDYALDIYNGETGVVVTEPSGRPRAWIAGAGAPRPFAPARLDAIETMHAMTIHKSQGSQATRIAVLLPDEGSRLLTRELFYTAVTRARESLLVVGSEAAVRAAVATTAQRATGLRQRLAPPGA</sequence>
<dbReference type="EMBL" id="JBHTLX010000023">
    <property type="protein sequence ID" value="MFD1250244.1"/>
    <property type="molecule type" value="Genomic_DNA"/>
</dbReference>
<dbReference type="HAMAP" id="MF_01487">
    <property type="entry name" value="RecD"/>
    <property type="match status" value="1"/>
</dbReference>
<dbReference type="CDD" id="cd17933">
    <property type="entry name" value="DEXSc_RecD-like"/>
    <property type="match status" value="1"/>
</dbReference>
<dbReference type="SMART" id="SM00382">
    <property type="entry name" value="AAA"/>
    <property type="match status" value="1"/>
</dbReference>
<evidence type="ECO:0000313" key="13">
    <source>
        <dbReference type="EMBL" id="MFD1250244.1"/>
    </source>
</evidence>
<comment type="similarity">
    <text evidence="11">Belongs to the RecD family.</text>
</comment>
<reference evidence="14" key="1">
    <citation type="journal article" date="2019" name="Int. J. Syst. Evol. Microbiol.">
        <title>The Global Catalogue of Microorganisms (GCM) 10K type strain sequencing project: providing services to taxonomists for standard genome sequencing and annotation.</title>
        <authorList>
            <consortium name="The Broad Institute Genomics Platform"/>
            <consortium name="The Broad Institute Genome Sequencing Center for Infectious Disease"/>
            <person name="Wu L."/>
            <person name="Ma J."/>
        </authorList>
    </citation>
    <scope>NUCLEOTIDE SEQUENCE [LARGE SCALE GENOMIC DNA]</scope>
    <source>
        <strain evidence="14">CCUG 52478</strain>
    </source>
</reference>
<evidence type="ECO:0000256" key="1">
    <source>
        <dbReference type="ARBA" id="ARBA00022722"/>
    </source>
</evidence>
<dbReference type="InterPro" id="IPR041851">
    <property type="entry name" value="RecD_N_sf"/>
</dbReference>
<comment type="caution">
    <text evidence="13">The sequence shown here is derived from an EMBL/GenBank/DDBJ whole genome shotgun (WGS) entry which is preliminary data.</text>
</comment>
<dbReference type="Gene3D" id="1.10.10.1020">
    <property type="entry name" value="RecBCD complex, subunit RecD, N-terminal domain"/>
    <property type="match status" value="1"/>
</dbReference>
<comment type="miscellaneous">
    <text evidence="11">In the RecBCD complex, RecB has a slow 3'-5' helicase, an exonuclease activity and loads RecA onto ssDNA, RecD has a fast 5'-3' helicase activity, while RecC stimulates the ATPase and processivity of the RecB helicase and contributes to recognition of the Chi site.</text>
</comment>
<keyword evidence="10 11" id="KW-0413">Isomerase</keyword>
<keyword evidence="14" id="KW-1185">Reference proteome</keyword>
<comment type="subunit">
    <text evidence="11">Heterotrimer of RecB, RecC and RecD. All subunits contribute to DNA-binding.</text>
</comment>
<evidence type="ECO:0000256" key="5">
    <source>
        <dbReference type="ARBA" id="ARBA00022806"/>
    </source>
</evidence>
<keyword evidence="2 11" id="KW-0547">Nucleotide-binding</keyword>
<dbReference type="SUPFAM" id="SSF52540">
    <property type="entry name" value="P-loop containing nucleoside triphosphate hydrolases"/>
    <property type="match status" value="1"/>
</dbReference>
<keyword evidence="8 11" id="KW-0238">DNA-binding</keyword>
<keyword evidence="6 11" id="KW-0269">Exonuclease</keyword>
<keyword evidence="9 11" id="KW-0234">DNA repair</keyword>
<dbReference type="InterPro" id="IPR006344">
    <property type="entry name" value="RecD"/>
</dbReference>
<dbReference type="CDD" id="cd18809">
    <property type="entry name" value="SF1_C_RecD"/>
    <property type="match status" value="1"/>
</dbReference>
<feature type="domain" description="AAA+ ATPase" evidence="12">
    <location>
        <begin position="182"/>
        <end position="387"/>
    </location>
</feature>
<dbReference type="InterPro" id="IPR003593">
    <property type="entry name" value="AAA+_ATPase"/>
</dbReference>
<keyword evidence="4 11" id="KW-0378">Hydrolase</keyword>
<evidence type="ECO:0000256" key="9">
    <source>
        <dbReference type="ARBA" id="ARBA00023204"/>
    </source>
</evidence>
<dbReference type="PANTHER" id="PTHR43788">
    <property type="entry name" value="DNA2/NAM7 HELICASE FAMILY MEMBER"/>
    <property type="match status" value="1"/>
</dbReference>
<evidence type="ECO:0000256" key="2">
    <source>
        <dbReference type="ARBA" id="ARBA00022741"/>
    </source>
</evidence>
<comment type="function">
    <text evidence="11">A helicase/nuclease that prepares dsDNA breaks (DSB) for recombinational DNA repair. Binds to DSBs and unwinds DNA via a highly rapid and processive ATP-dependent bidirectional helicase activity. Unwinds dsDNA until it encounters a Chi (crossover hotspot instigator) sequence from the 3' direction. Cuts ssDNA a few nucleotides 3' to the Chi site. The properties and activities of the enzyme are changed at Chi. The Chi-altered holoenzyme produces a long 3'-ssDNA overhang and facilitates RecA-binding to the ssDNA for homologous DNA recombination and repair. Holoenzyme degrades any linearized DNA that is unable to undergo homologous recombination. In the holoenzyme this subunit has ssDNA-dependent ATPase and 5'-3' helicase activity. When added to pre-assembled RecBC greatly stimulates nuclease activity and augments holoenzyme processivity. Negatively regulates the RecA-loading ability of RecBCD.</text>
</comment>
<dbReference type="InterPro" id="IPR049550">
    <property type="entry name" value="RecD_N"/>
</dbReference>
<organism evidence="13 14">
    <name type="scientific">Nocardioides ginsengisoli</name>
    <dbReference type="NCBI Taxonomy" id="363868"/>
    <lineage>
        <taxon>Bacteria</taxon>
        <taxon>Bacillati</taxon>
        <taxon>Actinomycetota</taxon>
        <taxon>Actinomycetes</taxon>
        <taxon>Propionibacteriales</taxon>
        <taxon>Nocardioidaceae</taxon>
        <taxon>Nocardioides</taxon>
    </lineage>
</organism>
<evidence type="ECO:0000256" key="6">
    <source>
        <dbReference type="ARBA" id="ARBA00022839"/>
    </source>
</evidence>
<evidence type="ECO:0000256" key="3">
    <source>
        <dbReference type="ARBA" id="ARBA00022763"/>
    </source>
</evidence>
<dbReference type="InterPro" id="IPR050534">
    <property type="entry name" value="Coronavir_polyprotein_1ab"/>
</dbReference>
<comment type="catalytic activity">
    <reaction evidence="11">
        <text>ATP + H2O = ADP + phosphate + H(+)</text>
        <dbReference type="Rhea" id="RHEA:13065"/>
        <dbReference type="ChEBI" id="CHEBI:15377"/>
        <dbReference type="ChEBI" id="CHEBI:15378"/>
        <dbReference type="ChEBI" id="CHEBI:30616"/>
        <dbReference type="ChEBI" id="CHEBI:43474"/>
        <dbReference type="ChEBI" id="CHEBI:456216"/>
        <dbReference type="EC" id="5.6.2.3"/>
    </reaction>
</comment>
<dbReference type="InterPro" id="IPR027417">
    <property type="entry name" value="P-loop_NTPase"/>
</dbReference>